<protein>
    <submittedName>
        <fullName evidence="1">Thioredoxin family protein</fullName>
    </submittedName>
</protein>
<dbReference type="EMBL" id="JASCRY010000003">
    <property type="protein sequence ID" value="MDI5950379.1"/>
    <property type="molecule type" value="Genomic_DNA"/>
</dbReference>
<comment type="caution">
    <text evidence="1">The sequence shown here is derived from an EMBL/GenBank/DDBJ whole genome shotgun (WGS) entry which is preliminary data.</text>
</comment>
<name>A0AAW6TPI1_9FLAO</name>
<evidence type="ECO:0000313" key="2">
    <source>
        <dbReference type="Proteomes" id="UP001228643"/>
    </source>
</evidence>
<dbReference type="RefSeq" id="WP_282716958.1">
    <property type="nucleotide sequence ID" value="NZ_JASCRX010000005.1"/>
</dbReference>
<dbReference type="Proteomes" id="UP001228643">
    <property type="component" value="Unassembled WGS sequence"/>
</dbReference>
<sequence length="136" mass="16100">MKCIKLFFLFIIVTFFSSYTPFEEPKYKLIVFQGSDWCSNCIRLENNVLSNKIFIEELDKLNIKIDKIDFPQKKALPKEVIKYNKSIAEKCNFNGIFPTIYLSKIDSNTYQKILFSNKENSQDLIKKIKSKIFIFQ</sequence>
<evidence type="ECO:0000313" key="1">
    <source>
        <dbReference type="EMBL" id="MDI5950379.1"/>
    </source>
</evidence>
<accession>A0AAW6TPI1</accession>
<dbReference type="Gene3D" id="3.40.30.10">
    <property type="entry name" value="Glutaredoxin"/>
    <property type="match status" value="1"/>
</dbReference>
<keyword evidence="2" id="KW-1185">Reference proteome</keyword>
<proteinExistence type="predicted"/>
<dbReference type="AlphaFoldDB" id="A0AAW6TPI1"/>
<reference evidence="1 2" key="1">
    <citation type="submission" date="2023-04" db="EMBL/GenBank/DDBJ databases">
        <title>Two novel species of Flavobacterium.</title>
        <authorList>
            <person name="Liu Q."/>
            <person name="Xin Y.-H."/>
        </authorList>
    </citation>
    <scope>NUCLEOTIDE SEQUENCE [LARGE SCALE GENOMIC DNA]</scope>
    <source>
        <strain evidence="1 2">LB2P87</strain>
    </source>
</reference>
<dbReference type="InterPro" id="IPR036249">
    <property type="entry name" value="Thioredoxin-like_sf"/>
</dbReference>
<organism evidence="1 2">
    <name type="scientific">Flavobacterium yafengii</name>
    <dbReference type="NCBI Taxonomy" id="3041253"/>
    <lineage>
        <taxon>Bacteria</taxon>
        <taxon>Pseudomonadati</taxon>
        <taxon>Bacteroidota</taxon>
        <taxon>Flavobacteriia</taxon>
        <taxon>Flavobacteriales</taxon>
        <taxon>Flavobacteriaceae</taxon>
        <taxon>Flavobacterium</taxon>
    </lineage>
</organism>
<gene>
    <name evidence="1" type="ORF">QLS97_12045</name>
</gene>
<dbReference type="SUPFAM" id="SSF52833">
    <property type="entry name" value="Thioredoxin-like"/>
    <property type="match status" value="1"/>
</dbReference>